<keyword evidence="3" id="KW-1185">Reference proteome</keyword>
<comment type="caution">
    <text evidence="2">The sequence shown here is derived from an EMBL/GenBank/DDBJ whole genome shotgun (WGS) entry which is preliminary data.</text>
</comment>
<dbReference type="GeneID" id="59306918"/>
<dbReference type="RefSeq" id="XP_037205037.1">
    <property type="nucleotide sequence ID" value="XM_037354648.1"/>
</dbReference>
<evidence type="ECO:0000313" key="2">
    <source>
        <dbReference type="EMBL" id="KAF5631486.1"/>
    </source>
</evidence>
<evidence type="ECO:0000313" key="3">
    <source>
        <dbReference type="Proteomes" id="UP000530670"/>
    </source>
</evidence>
<evidence type="ECO:0000256" key="1">
    <source>
        <dbReference type="SAM" id="MobiDB-lite"/>
    </source>
</evidence>
<protein>
    <submittedName>
        <fullName evidence="2">Uncharacterized protein</fullName>
    </submittedName>
</protein>
<dbReference type="AlphaFoldDB" id="A0A8H5VQ46"/>
<proteinExistence type="predicted"/>
<dbReference type="Proteomes" id="UP000530670">
    <property type="component" value="Unassembled WGS sequence"/>
</dbReference>
<organism evidence="2 3">
    <name type="scientific">Fusarium tjaetaba</name>
    <dbReference type="NCBI Taxonomy" id="1567544"/>
    <lineage>
        <taxon>Eukaryota</taxon>
        <taxon>Fungi</taxon>
        <taxon>Dikarya</taxon>
        <taxon>Ascomycota</taxon>
        <taxon>Pezizomycotina</taxon>
        <taxon>Sordariomycetes</taxon>
        <taxon>Hypocreomycetidae</taxon>
        <taxon>Hypocreales</taxon>
        <taxon>Nectriaceae</taxon>
        <taxon>Fusarium</taxon>
        <taxon>Fusarium fujikuroi species complex</taxon>
    </lineage>
</organism>
<dbReference type="EMBL" id="JAAQRI010000161">
    <property type="protein sequence ID" value="KAF5631486.1"/>
    <property type="molecule type" value="Genomic_DNA"/>
</dbReference>
<feature type="region of interest" description="Disordered" evidence="1">
    <location>
        <begin position="152"/>
        <end position="172"/>
    </location>
</feature>
<gene>
    <name evidence="2" type="ORF">FTJAE_7889</name>
</gene>
<reference evidence="2 3" key="1">
    <citation type="submission" date="2020-05" db="EMBL/GenBank/DDBJ databases">
        <title>Identification and distribution of gene clusters putatively required for synthesis of sphingolipid metabolism inhibitors in phylogenetically diverse species of the filamentous fungus Fusarium.</title>
        <authorList>
            <person name="Kim H.-S."/>
            <person name="Busman M."/>
            <person name="Brown D.W."/>
            <person name="Divon H."/>
            <person name="Uhlig S."/>
            <person name="Proctor R.H."/>
        </authorList>
    </citation>
    <scope>NUCLEOTIDE SEQUENCE [LARGE SCALE GENOMIC DNA]</scope>
    <source>
        <strain evidence="2 3">NRRL 66243</strain>
    </source>
</reference>
<sequence>MDWSPSKSPRATEEFPRLCSGDYDAEEHPCDTCDDDNVECYPGNERMGDLLHRLIKHIKANAHLSKTAYESDAKTIRLRKKANRALASDFDAHDLAYPEDRRAEQQDAIAINTLACLIDISNSQRIQAQCALVSIGLNSRFSSQMPARCGPEKMPAECLGELSSDSEEDGEN</sequence>
<name>A0A8H5VQ46_9HYPO</name>
<accession>A0A8H5VQ46</accession>
<dbReference type="OrthoDB" id="5105866at2759"/>